<dbReference type="EMBL" id="JAKOAV010000028">
    <property type="protein sequence ID" value="MDF9409337.1"/>
    <property type="molecule type" value="Genomic_DNA"/>
</dbReference>
<feature type="compositionally biased region" description="Low complexity" evidence="1">
    <location>
        <begin position="72"/>
        <end position="82"/>
    </location>
</feature>
<feature type="region of interest" description="Disordered" evidence="1">
    <location>
        <begin position="72"/>
        <end position="104"/>
    </location>
</feature>
<protein>
    <submittedName>
        <fullName evidence="3">Uncharacterized protein</fullName>
    </submittedName>
</protein>
<dbReference type="RefSeq" id="WP_277444798.1">
    <property type="nucleotide sequence ID" value="NZ_JAKOAV010000028.1"/>
</dbReference>
<comment type="caution">
    <text evidence="3">The sequence shown here is derived from an EMBL/GenBank/DDBJ whole genome shotgun (WGS) entry which is preliminary data.</text>
</comment>
<proteinExistence type="predicted"/>
<accession>A0A9X4GZY8</accession>
<organism evidence="3 4">
    <name type="scientific">Pelotomaculum isophthalicicum JI</name>
    <dbReference type="NCBI Taxonomy" id="947010"/>
    <lineage>
        <taxon>Bacteria</taxon>
        <taxon>Bacillati</taxon>
        <taxon>Bacillota</taxon>
        <taxon>Clostridia</taxon>
        <taxon>Eubacteriales</taxon>
        <taxon>Desulfotomaculaceae</taxon>
        <taxon>Pelotomaculum</taxon>
    </lineage>
</organism>
<dbReference type="Proteomes" id="UP001154312">
    <property type="component" value="Unassembled WGS sequence"/>
</dbReference>
<feature type="transmembrane region" description="Helical" evidence="2">
    <location>
        <begin position="46"/>
        <end position="64"/>
    </location>
</feature>
<feature type="transmembrane region" description="Helical" evidence="2">
    <location>
        <begin position="20"/>
        <end position="40"/>
    </location>
</feature>
<keyword evidence="2" id="KW-0472">Membrane</keyword>
<feature type="compositionally biased region" description="Basic and acidic residues" evidence="1">
    <location>
        <begin position="86"/>
        <end position="104"/>
    </location>
</feature>
<evidence type="ECO:0000313" key="4">
    <source>
        <dbReference type="Proteomes" id="UP001154312"/>
    </source>
</evidence>
<keyword evidence="2" id="KW-0812">Transmembrane</keyword>
<sequence length="104" mass="11752">MIAPWKNEVIITGGDEIKKWRNLALAVTVLGIIVFSLPWIPSKLKFFSAVPLYIIFVYVYYRYICLKKRAASGNGNSLNKGSNGKEGVKKIDCSKDGRSQKRNR</sequence>
<evidence type="ECO:0000256" key="2">
    <source>
        <dbReference type="SAM" id="Phobius"/>
    </source>
</evidence>
<dbReference type="AlphaFoldDB" id="A0A9X4GZY8"/>
<evidence type="ECO:0000313" key="3">
    <source>
        <dbReference type="EMBL" id="MDF9409337.1"/>
    </source>
</evidence>
<name>A0A9X4GZY8_9FIRM</name>
<keyword evidence="2" id="KW-1133">Transmembrane helix</keyword>
<keyword evidence="4" id="KW-1185">Reference proteome</keyword>
<evidence type="ECO:0000256" key="1">
    <source>
        <dbReference type="SAM" id="MobiDB-lite"/>
    </source>
</evidence>
<gene>
    <name evidence="3" type="ORF">L7E55_13395</name>
</gene>
<reference evidence="3" key="1">
    <citation type="submission" date="2022-02" db="EMBL/GenBank/DDBJ databases">
        <authorList>
            <person name="Leng L."/>
        </authorList>
    </citation>
    <scope>NUCLEOTIDE SEQUENCE</scope>
    <source>
        <strain evidence="3">JI</strain>
    </source>
</reference>